<protein>
    <recommendedName>
        <fullName evidence="4">Transmembrane protein</fullName>
    </recommendedName>
</protein>
<feature type="transmembrane region" description="Helical" evidence="1">
    <location>
        <begin position="124"/>
        <end position="144"/>
    </location>
</feature>
<keyword evidence="1" id="KW-0812">Transmembrane</keyword>
<reference evidence="2 3" key="1">
    <citation type="journal article" date="2013" name="Curr. Biol.">
        <title>The Genome of the Foraminiferan Reticulomyxa filosa.</title>
        <authorList>
            <person name="Glockner G."/>
            <person name="Hulsmann N."/>
            <person name="Schleicher M."/>
            <person name="Noegel A.A."/>
            <person name="Eichinger L."/>
            <person name="Gallinger C."/>
            <person name="Pawlowski J."/>
            <person name="Sierra R."/>
            <person name="Euteneuer U."/>
            <person name="Pillet L."/>
            <person name="Moustafa A."/>
            <person name="Platzer M."/>
            <person name="Groth M."/>
            <person name="Szafranski K."/>
            <person name="Schliwa M."/>
        </authorList>
    </citation>
    <scope>NUCLEOTIDE SEQUENCE [LARGE SCALE GENOMIC DNA]</scope>
</reference>
<evidence type="ECO:0000313" key="2">
    <source>
        <dbReference type="EMBL" id="ETO20487.1"/>
    </source>
</evidence>
<keyword evidence="1" id="KW-1133">Transmembrane helix</keyword>
<evidence type="ECO:0008006" key="4">
    <source>
        <dbReference type="Google" id="ProtNLM"/>
    </source>
</evidence>
<name>X6N5A2_RETFI</name>
<evidence type="ECO:0000313" key="3">
    <source>
        <dbReference type="Proteomes" id="UP000023152"/>
    </source>
</evidence>
<keyword evidence="3" id="KW-1185">Reference proteome</keyword>
<accession>X6N5A2</accession>
<proteinExistence type="predicted"/>
<evidence type="ECO:0000256" key="1">
    <source>
        <dbReference type="SAM" id="Phobius"/>
    </source>
</evidence>
<dbReference type="AlphaFoldDB" id="X6N5A2"/>
<dbReference type="EMBL" id="ASPP01012559">
    <property type="protein sequence ID" value="ETO20487.1"/>
    <property type="molecule type" value="Genomic_DNA"/>
</dbReference>
<keyword evidence="1" id="KW-0472">Membrane</keyword>
<dbReference type="Proteomes" id="UP000023152">
    <property type="component" value="Unassembled WGS sequence"/>
</dbReference>
<organism evidence="2 3">
    <name type="scientific">Reticulomyxa filosa</name>
    <dbReference type="NCBI Taxonomy" id="46433"/>
    <lineage>
        <taxon>Eukaryota</taxon>
        <taxon>Sar</taxon>
        <taxon>Rhizaria</taxon>
        <taxon>Retaria</taxon>
        <taxon>Foraminifera</taxon>
        <taxon>Monothalamids</taxon>
        <taxon>Reticulomyxidae</taxon>
        <taxon>Reticulomyxa</taxon>
    </lineage>
</organism>
<gene>
    <name evidence="2" type="ORF">RFI_16730</name>
</gene>
<comment type="caution">
    <text evidence="2">The sequence shown here is derived from an EMBL/GenBank/DDBJ whole genome shotgun (WGS) entry which is preliminary data.</text>
</comment>
<sequence>MLTYYGSHLFILFCPMFFNQLDHINEQLIFYFFVIFKKKRIFQVHCSSQKFGKDDLTVFGSLISTNLFRYQIRIKNDDRIYQKNNYIEKYQQLEQAHSITAITTTHTITKKKKKQMTMSKCIQFVSAGAVTARFAIHCIIIAIIKFKRKRLWKWPMQAKKKEEILDTTVIYDINIISSANDKTEPIAMTMEW</sequence>